<sequence>MSLPELTELTLPTTDTQIARGSLPNSRRERLVWGAAIAAVVMLGYLLILSVDPRFFYIDDTESGAIPNWLQLGRIMRDGHFPSLVLDQWMAGNYPVEGQGGLWNPVQMAINYISPSVDNLVVLATVVKLGFSILLAWGVYRVALAYGARANWAAVAGASAPFVGFTLFFENTSWVTALIGTAYITNAWASSVKYARGRSGPVVPFVFLYLAISVGYVHAAVMAGVMIGSVAIGERLFQRLWRPALKVCSVGIAAAACGAVTFLPGVLTSAVTWRSGDEGTFNDNFLTAPWSESLTASIPTAVTSIESWAGETTESPVTYIAWFVVPALAFIAWRRVPAALRELAAPLILLAFALVFTAGPSDIGPIRWPARILPFVAIVALILVVTLISRYGTLDKLRPRLLAAGLLTLVLLLRAGSSGPEFFGRHVVAALAILLVGALALLLAHRFSTRATAALLLATIAPVAMYQVATYDPPFAKWWLPASQSEAKAEFPQWQGATLQLGSRALTETAAEGPDDPQLPWHSQVYGNSAKVMGVDYANAYTPVGYLDFANLLCFEHEGSTCKDAFRRVFEIEPYTGKTYADLMQLDRIVLQKNQYPLANSRPAPAGWMWVTAPTPESARQIYVLERVDGLIPATSGRVVATVNATVEPRSFDADADSEHVDVSAPDGGSVVFSRLAWPGYTATLDGEELQTKGLADIFLYVDLPPGTENADLEITFRPPGERLGLAAMAGGVMVLIGLVVLDVRRRRSSSAPQFGSTTSSR</sequence>
<feature type="transmembrane region" description="Helical" evidence="1">
    <location>
        <begin position="120"/>
        <end position="140"/>
    </location>
</feature>
<feature type="transmembrane region" description="Helical" evidence="1">
    <location>
        <begin position="244"/>
        <end position="267"/>
    </location>
</feature>
<feature type="transmembrane region" description="Helical" evidence="1">
    <location>
        <begin position="451"/>
        <end position="469"/>
    </location>
</feature>
<evidence type="ECO:0000256" key="1">
    <source>
        <dbReference type="SAM" id="Phobius"/>
    </source>
</evidence>
<keyword evidence="3" id="KW-1185">Reference proteome</keyword>
<comment type="caution">
    <text evidence="2">The sequence shown here is derived from an EMBL/GenBank/DDBJ whole genome shotgun (WGS) entry which is preliminary data.</text>
</comment>
<proteinExistence type="predicted"/>
<gene>
    <name evidence="2" type="ORF">R3P96_06080</name>
</gene>
<keyword evidence="1" id="KW-1133">Transmembrane helix</keyword>
<keyword evidence="1" id="KW-0472">Membrane</keyword>
<name>A0ABU4B9P5_9NOCA</name>
<feature type="transmembrane region" description="Helical" evidence="1">
    <location>
        <begin position="372"/>
        <end position="389"/>
    </location>
</feature>
<dbReference type="EMBL" id="JAWLJX010000001">
    <property type="protein sequence ID" value="MDV6260905.1"/>
    <property type="molecule type" value="Genomic_DNA"/>
</dbReference>
<feature type="transmembrane region" description="Helical" evidence="1">
    <location>
        <begin position="724"/>
        <end position="742"/>
    </location>
</feature>
<evidence type="ECO:0008006" key="4">
    <source>
        <dbReference type="Google" id="ProtNLM"/>
    </source>
</evidence>
<feature type="transmembrane region" description="Helical" evidence="1">
    <location>
        <begin position="31"/>
        <end position="51"/>
    </location>
</feature>
<reference evidence="2 3" key="1">
    <citation type="submission" date="2023-10" db="EMBL/GenBank/DDBJ databases">
        <title>Development of a sustainable strategy for remediation of hydrocarbon-contaminated territories based on the waste exchange concept.</title>
        <authorList>
            <person name="Krivoruchko A."/>
        </authorList>
    </citation>
    <scope>NUCLEOTIDE SEQUENCE [LARGE SCALE GENOMIC DNA]</scope>
    <source>
        <strain evidence="2 3">IEGM 1323</strain>
    </source>
</reference>
<feature type="transmembrane region" description="Helical" evidence="1">
    <location>
        <begin position="206"/>
        <end position="232"/>
    </location>
</feature>
<protein>
    <recommendedName>
        <fullName evidence="4">Membrane protein YfhO</fullName>
    </recommendedName>
</protein>
<feature type="transmembrane region" description="Helical" evidence="1">
    <location>
        <begin position="317"/>
        <end position="336"/>
    </location>
</feature>
<organism evidence="2 3">
    <name type="scientific">Rhodococcoides yunnanense</name>
    <dbReference type="NCBI Taxonomy" id="278209"/>
    <lineage>
        <taxon>Bacteria</taxon>
        <taxon>Bacillati</taxon>
        <taxon>Actinomycetota</taxon>
        <taxon>Actinomycetes</taxon>
        <taxon>Mycobacteriales</taxon>
        <taxon>Nocardiaceae</taxon>
        <taxon>Rhodococcoides</taxon>
    </lineage>
</organism>
<feature type="transmembrane region" description="Helical" evidence="1">
    <location>
        <begin position="343"/>
        <end position="360"/>
    </location>
</feature>
<feature type="transmembrane region" description="Helical" evidence="1">
    <location>
        <begin position="423"/>
        <end position="444"/>
    </location>
</feature>
<evidence type="ECO:0000313" key="3">
    <source>
        <dbReference type="Proteomes" id="UP001185755"/>
    </source>
</evidence>
<dbReference type="Proteomes" id="UP001185755">
    <property type="component" value="Unassembled WGS sequence"/>
</dbReference>
<evidence type="ECO:0000313" key="2">
    <source>
        <dbReference type="EMBL" id="MDV6260905.1"/>
    </source>
</evidence>
<accession>A0ABU4B9P5</accession>
<feature type="transmembrane region" description="Helical" evidence="1">
    <location>
        <begin position="152"/>
        <end position="169"/>
    </location>
</feature>
<keyword evidence="1" id="KW-0812">Transmembrane</keyword>
<feature type="transmembrane region" description="Helical" evidence="1">
    <location>
        <begin position="401"/>
        <end position="417"/>
    </location>
</feature>